<keyword evidence="5" id="KW-0812">Transmembrane</keyword>
<keyword evidence="9" id="KW-0472">Membrane</keyword>
<comment type="subcellular location">
    <subcellularLocation>
        <location evidence="1">Golgi apparatus membrane</location>
        <topology evidence="1">Single-pass type II membrane protein</topology>
    </subcellularLocation>
</comment>
<dbReference type="OrthoDB" id="4484309at2759"/>
<keyword evidence="4" id="KW-0808">Transferase</keyword>
<name>A0A8H3PF23_9LECA</name>
<dbReference type="GO" id="GO:0046354">
    <property type="term" value="P:mannan biosynthetic process"/>
    <property type="evidence" value="ECO:0007669"/>
    <property type="project" value="TreeGrafter"/>
</dbReference>
<comment type="caution">
    <text evidence="10">The sequence shown here is derived from an EMBL/GenBank/DDBJ whole genome shotgun (WGS) entry which is preliminary data.</text>
</comment>
<proteinExistence type="inferred from homology"/>
<dbReference type="Pfam" id="PF11051">
    <property type="entry name" value="Mannosyl_trans3"/>
    <property type="match status" value="2"/>
</dbReference>
<dbReference type="SUPFAM" id="SSF53448">
    <property type="entry name" value="Nucleotide-diphospho-sugar transferases"/>
    <property type="match status" value="1"/>
</dbReference>
<evidence type="ECO:0000256" key="9">
    <source>
        <dbReference type="ARBA" id="ARBA00023136"/>
    </source>
</evidence>
<protein>
    <recommendedName>
        <fullName evidence="12">Mannosyltransferase</fullName>
    </recommendedName>
</protein>
<dbReference type="PANTHER" id="PTHR31646:SF1">
    <property type="entry name" value="ALPHA-1,2-MANNOSYLTRANSFERASE MNN2"/>
    <property type="match status" value="1"/>
</dbReference>
<evidence type="ECO:0000256" key="6">
    <source>
        <dbReference type="ARBA" id="ARBA00022968"/>
    </source>
</evidence>
<evidence type="ECO:0000256" key="1">
    <source>
        <dbReference type="ARBA" id="ARBA00004323"/>
    </source>
</evidence>
<keyword evidence="7" id="KW-1133">Transmembrane helix</keyword>
<evidence type="ECO:0000313" key="11">
    <source>
        <dbReference type="Proteomes" id="UP000664203"/>
    </source>
</evidence>
<dbReference type="GO" id="GO:0000139">
    <property type="term" value="C:Golgi membrane"/>
    <property type="evidence" value="ECO:0007669"/>
    <property type="project" value="UniProtKB-SubCell"/>
</dbReference>
<dbReference type="EMBL" id="CAJPDR010000549">
    <property type="protein sequence ID" value="CAF9939422.1"/>
    <property type="molecule type" value="Genomic_DNA"/>
</dbReference>
<dbReference type="GO" id="GO:0000026">
    <property type="term" value="F:alpha-1,2-mannosyltransferase activity"/>
    <property type="evidence" value="ECO:0007669"/>
    <property type="project" value="TreeGrafter"/>
</dbReference>
<keyword evidence="6" id="KW-0735">Signal-anchor</keyword>
<evidence type="ECO:0000256" key="4">
    <source>
        <dbReference type="ARBA" id="ARBA00022679"/>
    </source>
</evidence>
<evidence type="ECO:0000256" key="5">
    <source>
        <dbReference type="ARBA" id="ARBA00022692"/>
    </source>
</evidence>
<accession>A0A8H3PF23</accession>
<evidence type="ECO:0000256" key="2">
    <source>
        <dbReference type="ARBA" id="ARBA00004922"/>
    </source>
</evidence>
<sequence length="253" mass="28984">MSEQGIQTMRETHQRFIQATEANLPSMNYIPGSRGLVSSAGGDYFPLLVISLRVVRRTGCKLPMEVFLASEREWKSHICELVLPRLNARYIILSTFLGNSADPLTRFQYKSLSMLFSSFEELLFTDADCWPVRDPNEVFDSEPFLSRHLVTFPDYWASSISKIYYDITAQAIPRLSERQSTESGQIFLSKKRHERSLLLSTYYNYFGPKYYYPIFSQGAPGEGDKDTFLAAASVLSQTYYTVWQGVRSIGHLE</sequence>
<evidence type="ECO:0000256" key="3">
    <source>
        <dbReference type="ARBA" id="ARBA00009105"/>
    </source>
</evidence>
<evidence type="ECO:0008006" key="12">
    <source>
        <dbReference type="Google" id="ProtNLM"/>
    </source>
</evidence>
<dbReference type="AlphaFoldDB" id="A0A8H3PF23"/>
<evidence type="ECO:0000256" key="8">
    <source>
        <dbReference type="ARBA" id="ARBA00023034"/>
    </source>
</evidence>
<dbReference type="InterPro" id="IPR022751">
    <property type="entry name" value="Alpha_mannosyltransferase"/>
</dbReference>
<organism evidence="10 11">
    <name type="scientific">Alectoria fallacina</name>
    <dbReference type="NCBI Taxonomy" id="1903189"/>
    <lineage>
        <taxon>Eukaryota</taxon>
        <taxon>Fungi</taxon>
        <taxon>Dikarya</taxon>
        <taxon>Ascomycota</taxon>
        <taxon>Pezizomycotina</taxon>
        <taxon>Lecanoromycetes</taxon>
        <taxon>OSLEUM clade</taxon>
        <taxon>Lecanoromycetidae</taxon>
        <taxon>Lecanorales</taxon>
        <taxon>Lecanorineae</taxon>
        <taxon>Parmeliaceae</taxon>
        <taxon>Alectoria</taxon>
    </lineage>
</organism>
<keyword evidence="8" id="KW-0333">Golgi apparatus</keyword>
<keyword evidence="11" id="KW-1185">Reference proteome</keyword>
<dbReference type="PANTHER" id="PTHR31646">
    <property type="entry name" value="ALPHA-1,2-MANNOSYLTRANSFERASE MNN2"/>
    <property type="match status" value="1"/>
</dbReference>
<evidence type="ECO:0000256" key="7">
    <source>
        <dbReference type="ARBA" id="ARBA00022989"/>
    </source>
</evidence>
<gene>
    <name evidence="10" type="ORF">ALECFALPRED_008093</name>
</gene>
<reference evidence="10" key="1">
    <citation type="submission" date="2021-03" db="EMBL/GenBank/DDBJ databases">
        <authorList>
            <person name="Tagirdzhanova G."/>
        </authorList>
    </citation>
    <scope>NUCLEOTIDE SEQUENCE</scope>
</reference>
<evidence type="ECO:0000313" key="10">
    <source>
        <dbReference type="EMBL" id="CAF9939422.1"/>
    </source>
</evidence>
<dbReference type="Proteomes" id="UP000664203">
    <property type="component" value="Unassembled WGS sequence"/>
</dbReference>
<comment type="pathway">
    <text evidence="2">Protein modification; protein glycosylation.</text>
</comment>
<dbReference type="InterPro" id="IPR029044">
    <property type="entry name" value="Nucleotide-diphossugar_trans"/>
</dbReference>
<comment type="similarity">
    <text evidence="3">Belongs to the MNN1/MNT family.</text>
</comment>